<dbReference type="InterPro" id="IPR029787">
    <property type="entry name" value="Nucleotide_cyclase"/>
</dbReference>
<dbReference type="InterPro" id="IPR000160">
    <property type="entry name" value="GGDEF_dom"/>
</dbReference>
<dbReference type="InterPro" id="IPR052163">
    <property type="entry name" value="DGC-Regulatory_Protein"/>
</dbReference>
<dbReference type="RefSeq" id="WP_407349075.1">
    <property type="nucleotide sequence ID" value="NZ_CP136864.1"/>
</dbReference>
<dbReference type="Gene3D" id="3.30.70.270">
    <property type="match status" value="1"/>
</dbReference>
<dbReference type="PROSITE" id="PS50887">
    <property type="entry name" value="GGDEF"/>
    <property type="match status" value="1"/>
</dbReference>
<keyword evidence="3" id="KW-0548">Nucleotidyltransferase</keyword>
<evidence type="ECO:0000256" key="1">
    <source>
        <dbReference type="SAM" id="Phobius"/>
    </source>
</evidence>
<feature type="transmembrane region" description="Helical" evidence="1">
    <location>
        <begin position="109"/>
        <end position="135"/>
    </location>
</feature>
<dbReference type="SUPFAM" id="SSF55073">
    <property type="entry name" value="Nucleotide cyclase"/>
    <property type="match status" value="1"/>
</dbReference>
<protein>
    <submittedName>
        <fullName evidence="3">GGDEF domain-containing protein</fullName>
        <ecNumber evidence="3">2.7.7.65</ecNumber>
    </submittedName>
</protein>
<accession>A0ABZ0I6I3</accession>
<feature type="domain" description="GGDEF" evidence="2">
    <location>
        <begin position="224"/>
        <end position="349"/>
    </location>
</feature>
<dbReference type="InterPro" id="IPR043128">
    <property type="entry name" value="Rev_trsase/Diguanyl_cyclase"/>
</dbReference>
<keyword evidence="4" id="KW-1185">Reference proteome</keyword>
<evidence type="ECO:0000313" key="3">
    <source>
        <dbReference type="EMBL" id="WOJ94439.1"/>
    </source>
</evidence>
<dbReference type="NCBIfam" id="TIGR00254">
    <property type="entry name" value="GGDEF"/>
    <property type="match status" value="1"/>
</dbReference>
<dbReference type="PANTHER" id="PTHR46663">
    <property type="entry name" value="DIGUANYLATE CYCLASE DGCT-RELATED"/>
    <property type="match status" value="1"/>
</dbReference>
<keyword evidence="1" id="KW-0812">Transmembrane</keyword>
<proteinExistence type="predicted"/>
<evidence type="ECO:0000313" key="4">
    <source>
        <dbReference type="Proteomes" id="UP001626537"/>
    </source>
</evidence>
<dbReference type="PANTHER" id="PTHR46663:SF2">
    <property type="entry name" value="GGDEF DOMAIN-CONTAINING PROTEIN"/>
    <property type="match status" value="1"/>
</dbReference>
<organism evidence="3 4">
    <name type="scientific">Congregibacter variabilis</name>
    <dbReference type="NCBI Taxonomy" id="3081200"/>
    <lineage>
        <taxon>Bacteria</taxon>
        <taxon>Pseudomonadati</taxon>
        <taxon>Pseudomonadota</taxon>
        <taxon>Gammaproteobacteria</taxon>
        <taxon>Cellvibrionales</taxon>
        <taxon>Halieaceae</taxon>
        <taxon>Congregibacter</taxon>
    </lineage>
</organism>
<dbReference type="Pfam" id="PF00990">
    <property type="entry name" value="GGDEF"/>
    <property type="match status" value="1"/>
</dbReference>
<dbReference type="SMART" id="SM00267">
    <property type="entry name" value="GGDEF"/>
    <property type="match status" value="1"/>
</dbReference>
<feature type="transmembrane region" description="Helical" evidence="1">
    <location>
        <begin position="75"/>
        <end position="97"/>
    </location>
</feature>
<evidence type="ECO:0000259" key="2">
    <source>
        <dbReference type="PROSITE" id="PS50887"/>
    </source>
</evidence>
<keyword evidence="1" id="KW-0472">Membrane</keyword>
<feature type="transmembrane region" description="Helical" evidence="1">
    <location>
        <begin position="46"/>
        <end position="69"/>
    </location>
</feature>
<keyword evidence="3" id="KW-0808">Transferase</keyword>
<dbReference type="CDD" id="cd01949">
    <property type="entry name" value="GGDEF"/>
    <property type="match status" value="1"/>
</dbReference>
<gene>
    <name evidence="3" type="ORF">R0135_04565</name>
</gene>
<sequence length="349" mass="38903">MHEIETREALRNRVWGSLPPVTIALGVLYVVFTISHSFLLPAEIRLPMVTIAGVTAIVLFCITVAVRRWAALKTLTYPIASLVMIMLSINSAFHVYLTQDMVQTTNVMLVILGAGLFVLSLPWYVLTLLVTLGSWVLAVAELSDHALFVHFAFALFSATIASMVFRFVHVRDLLETHRLRLFSEQQRQEMEHLATHDSLTGLANRRKFLESLTLQIAHANRGGHKVAVLYIDLDNFKAMNDTHGHEYGDEVLKVLGDTLRDSIRETDLASRLGGDEFAVLLTGLNEERAAEIVSSKILRQLQRPTTIQGISTVICLSIGTAVLSDEADAPDELLRMADERMYAHKASTR</sequence>
<dbReference type="Proteomes" id="UP001626537">
    <property type="component" value="Chromosome"/>
</dbReference>
<feature type="transmembrane region" description="Helical" evidence="1">
    <location>
        <begin position="147"/>
        <end position="168"/>
    </location>
</feature>
<reference evidence="3 4" key="1">
    <citation type="submission" date="2023-10" db="EMBL/GenBank/DDBJ databases">
        <title>Two novel species belonging to the OM43/NOR5 clade.</title>
        <authorList>
            <person name="Park M."/>
        </authorList>
    </citation>
    <scope>NUCLEOTIDE SEQUENCE [LARGE SCALE GENOMIC DNA]</scope>
    <source>
        <strain evidence="3 4">IMCC43200</strain>
    </source>
</reference>
<dbReference type="EC" id="2.7.7.65" evidence="3"/>
<dbReference type="EMBL" id="CP136864">
    <property type="protein sequence ID" value="WOJ94439.1"/>
    <property type="molecule type" value="Genomic_DNA"/>
</dbReference>
<name>A0ABZ0I6I3_9GAMM</name>
<feature type="transmembrane region" description="Helical" evidence="1">
    <location>
        <begin position="20"/>
        <end position="39"/>
    </location>
</feature>
<keyword evidence="1" id="KW-1133">Transmembrane helix</keyword>
<dbReference type="GO" id="GO:0052621">
    <property type="term" value="F:diguanylate cyclase activity"/>
    <property type="evidence" value="ECO:0007669"/>
    <property type="project" value="UniProtKB-EC"/>
</dbReference>